<dbReference type="PANTHER" id="PTHR34817">
    <property type="entry name" value="NUCLEOTIDYLTRANSFERASE"/>
    <property type="match status" value="1"/>
</dbReference>
<evidence type="ECO:0000313" key="1">
    <source>
        <dbReference type="EMBL" id="MFC5473911.1"/>
    </source>
</evidence>
<accession>A0ABW0MAL3</accession>
<dbReference type="Pfam" id="PF10127">
    <property type="entry name" value="RlaP"/>
    <property type="match status" value="1"/>
</dbReference>
<gene>
    <name evidence="1" type="ORF">ACFPM8_08050</name>
</gene>
<dbReference type="PANTHER" id="PTHR34817:SF2">
    <property type="entry name" value="NUCLEOTIDYLTRANSFERASE"/>
    <property type="match status" value="1"/>
</dbReference>
<comment type="caution">
    <text evidence="1">The sequence shown here is derived from an EMBL/GenBank/DDBJ whole genome shotgun (WGS) entry which is preliminary data.</text>
</comment>
<name>A0ABW0MAL3_9BURK</name>
<proteinExistence type="predicted"/>
<dbReference type="InterPro" id="IPR018775">
    <property type="entry name" value="RlaP"/>
</dbReference>
<dbReference type="Proteomes" id="UP001596045">
    <property type="component" value="Unassembled WGS sequence"/>
</dbReference>
<protein>
    <submittedName>
        <fullName evidence="1">Nucleotidyltransferase domain-containing protein</fullName>
    </submittedName>
</protein>
<dbReference type="RefSeq" id="WP_378996863.1">
    <property type="nucleotide sequence ID" value="NZ_JBHSMT010000013.1"/>
</dbReference>
<keyword evidence="2" id="KW-1185">Reference proteome</keyword>
<organism evidence="1 2">
    <name type="scientific">Paraherbaspirillum soli</name>
    <dbReference type="NCBI Taxonomy" id="631222"/>
    <lineage>
        <taxon>Bacteria</taxon>
        <taxon>Pseudomonadati</taxon>
        <taxon>Pseudomonadota</taxon>
        <taxon>Betaproteobacteria</taxon>
        <taxon>Burkholderiales</taxon>
        <taxon>Oxalobacteraceae</taxon>
        <taxon>Paraherbaspirillum</taxon>
    </lineage>
</organism>
<dbReference type="EMBL" id="JBHSMT010000013">
    <property type="protein sequence ID" value="MFC5473911.1"/>
    <property type="molecule type" value="Genomic_DNA"/>
</dbReference>
<reference evidence="2" key="1">
    <citation type="journal article" date="2019" name="Int. J. Syst. Evol. Microbiol.">
        <title>The Global Catalogue of Microorganisms (GCM) 10K type strain sequencing project: providing services to taxonomists for standard genome sequencing and annotation.</title>
        <authorList>
            <consortium name="The Broad Institute Genomics Platform"/>
            <consortium name="The Broad Institute Genome Sequencing Center for Infectious Disease"/>
            <person name="Wu L."/>
            <person name="Ma J."/>
        </authorList>
    </citation>
    <scope>NUCLEOTIDE SEQUENCE [LARGE SCALE GENOMIC DNA]</scope>
    <source>
        <strain evidence="2">JCM 17066</strain>
    </source>
</reference>
<sequence>MTGNKYDFQDNEHPIDPLVRIEIEATLARVEAEHSVKVLFACESGSRGWGFASPDSDYDVRFIYVHQVDWYLTVFPGRDVIELPINDVYDVSGWDLRKALGLLRNGNATVVEWLSSPVIYRADQAFLGAVRAAAEQVYRPERSFHHYLHMAKKNYREHLRGDLVRLKKYLYVLRPLLACLWIEQQRGVVPMRFQDLVDAIVTDSALKNAIEELLTIKRQALESEQGLAMPVINQFLEFHLDRLSHAFPPPEQEERDFTVLDRLLHDTVLGGALPLI</sequence>
<evidence type="ECO:0000313" key="2">
    <source>
        <dbReference type="Proteomes" id="UP001596045"/>
    </source>
</evidence>